<gene>
    <name evidence="5" type="ORF">HNQ61_002448</name>
</gene>
<sequence>MIPSPVRGLAAALVLMGAATSAAAQSASSVNFPFETYRLENGLRVVLAPDRNTPVVAVNLWYDVGSRNERQGRTGFAHLFEHMMFEGSANAPKGDHSRLLQGAGATGLNASTAEDRTNYYQVVPPNRLNLALWLESDRMRSLKVEPAQLANQQEIVKEERRLRVDNAPYTRSLLAATSTGLYSTEGCFPYAHEVIGSMDDLNAARIEDVQQFFRTYYAPNNATLTLVGDFDPAAARQMVQQYFGGIPRVETPPRPECPQPFSGLPRRDTISDPNATLPAFMAAYGSVAVGDKDSYALDLLSVILGGGRSSRLNQRLVRTERAAAFAVTQSDTRRGPGVFLVHVRANPGVDAARLETITDEEIARIVREGVTEAELSRARNQYRARFVRTLQTAMGKAETLQRYALYFDDPAALRTDLDRYLAVSVADVNRVARQYLTPQNRAVVITLPGRTQ</sequence>
<evidence type="ECO:0000256" key="2">
    <source>
        <dbReference type="SAM" id="SignalP"/>
    </source>
</evidence>
<dbReference type="Pfam" id="PF05193">
    <property type="entry name" value="Peptidase_M16_C"/>
    <property type="match status" value="1"/>
</dbReference>
<dbReference type="Gene3D" id="3.30.830.10">
    <property type="entry name" value="Metalloenzyme, LuxS/M16 peptidase-like"/>
    <property type="match status" value="2"/>
</dbReference>
<feature type="domain" description="Peptidase M16 N-terminal" evidence="3">
    <location>
        <begin position="44"/>
        <end position="161"/>
    </location>
</feature>
<dbReference type="Proteomes" id="UP000582837">
    <property type="component" value="Unassembled WGS sequence"/>
</dbReference>
<dbReference type="RefSeq" id="WP_170033159.1">
    <property type="nucleotide sequence ID" value="NZ_JABDTL010000001.1"/>
</dbReference>
<dbReference type="InterPro" id="IPR050361">
    <property type="entry name" value="MPP/UQCRC_Complex"/>
</dbReference>
<evidence type="ECO:0000259" key="3">
    <source>
        <dbReference type="Pfam" id="PF00675"/>
    </source>
</evidence>
<dbReference type="EMBL" id="JACHIA010000006">
    <property type="protein sequence ID" value="MBB6070826.1"/>
    <property type="molecule type" value="Genomic_DNA"/>
</dbReference>
<feature type="chain" id="PRO_5032885405" evidence="2">
    <location>
        <begin position="25"/>
        <end position="452"/>
    </location>
</feature>
<proteinExistence type="inferred from homology"/>
<dbReference type="InterPro" id="IPR011249">
    <property type="entry name" value="Metalloenz_LuxS/M16"/>
</dbReference>
<dbReference type="PANTHER" id="PTHR11851:SF49">
    <property type="entry name" value="MITOCHONDRIAL-PROCESSING PEPTIDASE SUBUNIT ALPHA"/>
    <property type="match status" value="1"/>
</dbReference>
<evidence type="ECO:0000313" key="5">
    <source>
        <dbReference type="EMBL" id="MBB6070826.1"/>
    </source>
</evidence>
<feature type="domain" description="Peptidase M16 C-terminal" evidence="4">
    <location>
        <begin position="207"/>
        <end position="382"/>
    </location>
</feature>
<keyword evidence="2" id="KW-0732">Signal</keyword>
<dbReference type="InterPro" id="IPR007863">
    <property type="entry name" value="Peptidase_M16_C"/>
</dbReference>
<comment type="similarity">
    <text evidence="1">Belongs to the peptidase M16 family.</text>
</comment>
<dbReference type="Pfam" id="PF00675">
    <property type="entry name" value="Peptidase_M16"/>
    <property type="match status" value="1"/>
</dbReference>
<dbReference type="InterPro" id="IPR011765">
    <property type="entry name" value="Pept_M16_N"/>
</dbReference>
<organism evidence="5 6">
    <name type="scientific">Longimicrobium terrae</name>
    <dbReference type="NCBI Taxonomy" id="1639882"/>
    <lineage>
        <taxon>Bacteria</taxon>
        <taxon>Pseudomonadati</taxon>
        <taxon>Gemmatimonadota</taxon>
        <taxon>Longimicrobiia</taxon>
        <taxon>Longimicrobiales</taxon>
        <taxon>Longimicrobiaceae</taxon>
        <taxon>Longimicrobium</taxon>
    </lineage>
</organism>
<dbReference type="GO" id="GO:0046872">
    <property type="term" value="F:metal ion binding"/>
    <property type="evidence" value="ECO:0007669"/>
    <property type="project" value="InterPro"/>
</dbReference>
<protein>
    <submittedName>
        <fullName evidence="5">Putative Zn-dependent peptidase</fullName>
    </submittedName>
</protein>
<accession>A0A841GYL4</accession>
<name>A0A841GYL4_9BACT</name>
<feature type="signal peptide" evidence="2">
    <location>
        <begin position="1"/>
        <end position="24"/>
    </location>
</feature>
<comment type="caution">
    <text evidence="5">The sequence shown here is derived from an EMBL/GenBank/DDBJ whole genome shotgun (WGS) entry which is preliminary data.</text>
</comment>
<evidence type="ECO:0000256" key="1">
    <source>
        <dbReference type="ARBA" id="ARBA00007261"/>
    </source>
</evidence>
<reference evidence="5 6" key="1">
    <citation type="submission" date="2020-08" db="EMBL/GenBank/DDBJ databases">
        <title>Genomic Encyclopedia of Type Strains, Phase IV (KMG-IV): sequencing the most valuable type-strain genomes for metagenomic binning, comparative biology and taxonomic classification.</title>
        <authorList>
            <person name="Goeker M."/>
        </authorList>
    </citation>
    <scope>NUCLEOTIDE SEQUENCE [LARGE SCALE GENOMIC DNA]</scope>
    <source>
        <strain evidence="5 6">DSM 29007</strain>
    </source>
</reference>
<keyword evidence="6" id="KW-1185">Reference proteome</keyword>
<dbReference type="SUPFAM" id="SSF63411">
    <property type="entry name" value="LuxS/MPP-like metallohydrolase"/>
    <property type="match status" value="2"/>
</dbReference>
<dbReference type="PANTHER" id="PTHR11851">
    <property type="entry name" value="METALLOPROTEASE"/>
    <property type="match status" value="1"/>
</dbReference>
<evidence type="ECO:0000313" key="6">
    <source>
        <dbReference type="Proteomes" id="UP000582837"/>
    </source>
</evidence>
<evidence type="ECO:0000259" key="4">
    <source>
        <dbReference type="Pfam" id="PF05193"/>
    </source>
</evidence>
<dbReference type="AlphaFoldDB" id="A0A841GYL4"/>